<evidence type="ECO:0000256" key="1">
    <source>
        <dbReference type="ARBA" id="ARBA00004651"/>
    </source>
</evidence>
<dbReference type="PANTHER" id="PTHR40064:SF1">
    <property type="entry name" value="MEMBRANE PROTEIN"/>
    <property type="match status" value="1"/>
</dbReference>
<keyword evidence="5 6" id="KW-0472">Membrane</keyword>
<feature type="domain" description="Putative aromatic acid exporter C-terminal" evidence="7">
    <location>
        <begin position="144"/>
        <end position="306"/>
    </location>
</feature>
<keyword evidence="4 6" id="KW-1133">Transmembrane helix</keyword>
<evidence type="ECO:0000313" key="9">
    <source>
        <dbReference type="Proteomes" id="UP000190188"/>
    </source>
</evidence>
<sequence>MGFRVIKTAIATMLAIVIAEWVGLPAPLSAGLLAILGVDVTRKRSIRVVSERFCASIVALVLGCVIFEILGFKIFALAVYILIAFPLLSRFHMKDGIIPSTVAVFHIFGGASLAFHAITNELFSVGIGLGSATLVNLLYMPNLEKELNGMREKVDQLFSDIFKEIEKSLRDINYVWSGKELLEAQQAVNEGIKIARRGLDNQLLKTDEGWYIYFYMREQQLNSIERMLDLLSHVYQNLPQGEQAADLFHILSEDVKVSYFTGHSEEKLHQFIEAAKEMQLPVTRIEFEVRSAILQLCRELEQFLAVARKDKQRLAK</sequence>
<feature type="transmembrane region" description="Helical" evidence="6">
    <location>
        <begin position="97"/>
        <end position="116"/>
    </location>
</feature>
<evidence type="ECO:0000256" key="3">
    <source>
        <dbReference type="ARBA" id="ARBA00022692"/>
    </source>
</evidence>
<dbReference type="Pfam" id="PF11728">
    <property type="entry name" value="ArAE_1_C"/>
    <property type="match status" value="1"/>
</dbReference>
<dbReference type="AlphaFoldDB" id="A0A1T2X4C0"/>
<reference evidence="8 9" key="1">
    <citation type="submission" date="2017-01" db="EMBL/GenBank/DDBJ databases">
        <title>Genome analysis of Paenibacillus selenitrireducens ES3-24.</title>
        <authorList>
            <person name="Xu D."/>
            <person name="Yao R."/>
            <person name="Zheng S."/>
        </authorList>
    </citation>
    <scope>NUCLEOTIDE SEQUENCE [LARGE SCALE GENOMIC DNA]</scope>
    <source>
        <strain evidence="8 9">ES3-24</strain>
    </source>
</reference>
<name>A0A1T2X4C0_9BACL</name>
<evidence type="ECO:0000256" key="2">
    <source>
        <dbReference type="ARBA" id="ARBA00022475"/>
    </source>
</evidence>
<evidence type="ECO:0000256" key="5">
    <source>
        <dbReference type="ARBA" id="ARBA00023136"/>
    </source>
</evidence>
<evidence type="ECO:0000313" key="8">
    <source>
        <dbReference type="EMBL" id="OPA74707.1"/>
    </source>
</evidence>
<feature type="transmembrane region" description="Helical" evidence="6">
    <location>
        <begin position="122"/>
        <end position="141"/>
    </location>
</feature>
<dbReference type="RefSeq" id="WP_078501622.1">
    <property type="nucleotide sequence ID" value="NZ_MSZX01000010.1"/>
</dbReference>
<keyword evidence="3 6" id="KW-0812">Transmembrane</keyword>
<dbReference type="InterPro" id="IPR010343">
    <property type="entry name" value="ArAE_1"/>
</dbReference>
<dbReference type="PANTHER" id="PTHR40064">
    <property type="entry name" value="MEMBRANE PROTEIN-RELATED"/>
    <property type="match status" value="1"/>
</dbReference>
<evidence type="ECO:0000256" key="4">
    <source>
        <dbReference type="ARBA" id="ARBA00022989"/>
    </source>
</evidence>
<feature type="transmembrane region" description="Helical" evidence="6">
    <location>
        <begin position="12"/>
        <end position="37"/>
    </location>
</feature>
<dbReference type="STRING" id="1324314.BVG16_23410"/>
<proteinExistence type="predicted"/>
<dbReference type="GO" id="GO:0005886">
    <property type="term" value="C:plasma membrane"/>
    <property type="evidence" value="ECO:0007669"/>
    <property type="project" value="UniProtKB-SubCell"/>
</dbReference>
<protein>
    <recommendedName>
        <fullName evidence="7">Putative aromatic acid exporter C-terminal domain-containing protein</fullName>
    </recommendedName>
</protein>
<comment type="subcellular location">
    <subcellularLocation>
        <location evidence="1">Cell membrane</location>
        <topology evidence="1">Multi-pass membrane protein</topology>
    </subcellularLocation>
</comment>
<gene>
    <name evidence="8" type="ORF">BVG16_23410</name>
</gene>
<dbReference type="OrthoDB" id="357521at2"/>
<evidence type="ECO:0000256" key="6">
    <source>
        <dbReference type="SAM" id="Phobius"/>
    </source>
</evidence>
<keyword evidence="9" id="KW-1185">Reference proteome</keyword>
<evidence type="ECO:0000259" key="7">
    <source>
        <dbReference type="Pfam" id="PF11728"/>
    </source>
</evidence>
<comment type="caution">
    <text evidence="8">The sequence shown here is derived from an EMBL/GenBank/DDBJ whole genome shotgun (WGS) entry which is preliminary data.</text>
</comment>
<keyword evidence="2" id="KW-1003">Cell membrane</keyword>
<feature type="transmembrane region" description="Helical" evidence="6">
    <location>
        <begin position="57"/>
        <end position="85"/>
    </location>
</feature>
<organism evidence="8 9">
    <name type="scientific">Paenibacillus selenitireducens</name>
    <dbReference type="NCBI Taxonomy" id="1324314"/>
    <lineage>
        <taxon>Bacteria</taxon>
        <taxon>Bacillati</taxon>
        <taxon>Bacillota</taxon>
        <taxon>Bacilli</taxon>
        <taxon>Bacillales</taxon>
        <taxon>Paenibacillaceae</taxon>
        <taxon>Paenibacillus</taxon>
    </lineage>
</organism>
<dbReference type="Proteomes" id="UP000190188">
    <property type="component" value="Unassembled WGS sequence"/>
</dbReference>
<dbReference type="Gene3D" id="1.20.120.940">
    <property type="entry name" value="Putative aromatic acid exporter, C-terminal domain"/>
    <property type="match status" value="1"/>
</dbReference>
<dbReference type="Pfam" id="PF06081">
    <property type="entry name" value="ArAE_1"/>
    <property type="match status" value="1"/>
</dbReference>
<dbReference type="InterPro" id="IPR021062">
    <property type="entry name" value="ArAE_1_C"/>
</dbReference>
<dbReference type="EMBL" id="MSZX01000010">
    <property type="protein sequence ID" value="OPA74707.1"/>
    <property type="molecule type" value="Genomic_DNA"/>
</dbReference>
<dbReference type="InterPro" id="IPR038323">
    <property type="entry name" value="ArAE_1_C_sf"/>
</dbReference>
<accession>A0A1T2X4C0</accession>
<dbReference type="InterPro" id="IPR052984">
    <property type="entry name" value="UPF0421"/>
</dbReference>